<sequence>MEAEKKLRRPRTGRMLAGVCAGIANYFALDPTVIRVVYTLATVFTAFSGVIIYFLLMLIIPEEENRYFQD</sequence>
<dbReference type="AlphaFoldDB" id="A0A921HU93"/>
<feature type="domain" description="Phage shock protein PspC N-terminal" evidence="7">
    <location>
        <begin position="5"/>
        <end position="63"/>
    </location>
</feature>
<evidence type="ECO:0000256" key="3">
    <source>
        <dbReference type="ARBA" id="ARBA00022692"/>
    </source>
</evidence>
<evidence type="ECO:0000256" key="5">
    <source>
        <dbReference type="ARBA" id="ARBA00023136"/>
    </source>
</evidence>
<proteinExistence type="predicted"/>
<reference evidence="8" key="2">
    <citation type="submission" date="2021-09" db="EMBL/GenBank/DDBJ databases">
        <authorList>
            <person name="Gilroy R."/>
        </authorList>
    </citation>
    <scope>NUCLEOTIDE SEQUENCE</scope>
    <source>
        <strain evidence="8">CHK55-1828</strain>
    </source>
</reference>
<evidence type="ECO:0000256" key="4">
    <source>
        <dbReference type="ARBA" id="ARBA00022989"/>
    </source>
</evidence>
<protein>
    <submittedName>
        <fullName evidence="8">PspC domain-containing protein</fullName>
    </submittedName>
</protein>
<evidence type="ECO:0000259" key="7">
    <source>
        <dbReference type="Pfam" id="PF04024"/>
    </source>
</evidence>
<organism evidence="8 9">
    <name type="scientific">Mediterranea massiliensis</name>
    <dbReference type="NCBI Taxonomy" id="1841865"/>
    <lineage>
        <taxon>Bacteria</taxon>
        <taxon>Pseudomonadati</taxon>
        <taxon>Bacteroidota</taxon>
        <taxon>Bacteroidia</taxon>
        <taxon>Bacteroidales</taxon>
        <taxon>Bacteroidaceae</taxon>
        <taxon>Mediterranea</taxon>
    </lineage>
</organism>
<dbReference type="PANTHER" id="PTHR33885:SF3">
    <property type="entry name" value="PHAGE SHOCK PROTEIN C"/>
    <property type="match status" value="1"/>
</dbReference>
<comment type="subcellular location">
    <subcellularLocation>
        <location evidence="1">Cell membrane</location>
        <topology evidence="1">Single-pass membrane protein</topology>
    </subcellularLocation>
</comment>
<evidence type="ECO:0000313" key="8">
    <source>
        <dbReference type="EMBL" id="HJF91008.1"/>
    </source>
</evidence>
<evidence type="ECO:0000256" key="6">
    <source>
        <dbReference type="SAM" id="Phobius"/>
    </source>
</evidence>
<dbReference type="Proteomes" id="UP000717835">
    <property type="component" value="Unassembled WGS sequence"/>
</dbReference>
<comment type="caution">
    <text evidence="8">The sequence shown here is derived from an EMBL/GenBank/DDBJ whole genome shotgun (WGS) entry which is preliminary data.</text>
</comment>
<dbReference type="PANTHER" id="PTHR33885">
    <property type="entry name" value="PHAGE SHOCK PROTEIN C"/>
    <property type="match status" value="1"/>
</dbReference>
<dbReference type="EMBL" id="DYVX01000009">
    <property type="protein sequence ID" value="HJF91008.1"/>
    <property type="molecule type" value="Genomic_DNA"/>
</dbReference>
<gene>
    <name evidence="8" type="ORF">K8W02_01275</name>
</gene>
<evidence type="ECO:0000313" key="9">
    <source>
        <dbReference type="Proteomes" id="UP000717835"/>
    </source>
</evidence>
<dbReference type="GO" id="GO:0005886">
    <property type="term" value="C:plasma membrane"/>
    <property type="evidence" value="ECO:0007669"/>
    <property type="project" value="UniProtKB-SubCell"/>
</dbReference>
<reference evidence="8" key="1">
    <citation type="journal article" date="2021" name="PeerJ">
        <title>Extensive microbial diversity within the chicken gut microbiome revealed by metagenomics and culture.</title>
        <authorList>
            <person name="Gilroy R."/>
            <person name="Ravi A."/>
            <person name="Getino M."/>
            <person name="Pursley I."/>
            <person name="Horton D.L."/>
            <person name="Alikhan N.F."/>
            <person name="Baker D."/>
            <person name="Gharbi K."/>
            <person name="Hall N."/>
            <person name="Watson M."/>
            <person name="Adriaenssens E.M."/>
            <person name="Foster-Nyarko E."/>
            <person name="Jarju S."/>
            <person name="Secka A."/>
            <person name="Antonio M."/>
            <person name="Oren A."/>
            <person name="Chaudhuri R.R."/>
            <person name="La Ragione R."/>
            <person name="Hildebrand F."/>
            <person name="Pallen M.J."/>
        </authorList>
    </citation>
    <scope>NUCLEOTIDE SEQUENCE</scope>
    <source>
        <strain evidence="8">CHK55-1828</strain>
    </source>
</reference>
<dbReference type="RefSeq" id="WP_021846382.1">
    <property type="nucleotide sequence ID" value="NZ_CAWVFH010000003.1"/>
</dbReference>
<dbReference type="InterPro" id="IPR052027">
    <property type="entry name" value="PspC"/>
</dbReference>
<feature type="transmembrane region" description="Helical" evidence="6">
    <location>
        <begin position="12"/>
        <end position="29"/>
    </location>
</feature>
<evidence type="ECO:0000256" key="1">
    <source>
        <dbReference type="ARBA" id="ARBA00004162"/>
    </source>
</evidence>
<name>A0A921HU93_9BACT</name>
<keyword evidence="2" id="KW-1003">Cell membrane</keyword>
<keyword evidence="4 6" id="KW-1133">Transmembrane helix</keyword>
<feature type="transmembrane region" description="Helical" evidence="6">
    <location>
        <begin position="35"/>
        <end position="60"/>
    </location>
</feature>
<evidence type="ECO:0000256" key="2">
    <source>
        <dbReference type="ARBA" id="ARBA00022475"/>
    </source>
</evidence>
<keyword evidence="5 6" id="KW-0472">Membrane</keyword>
<keyword evidence="3 6" id="KW-0812">Transmembrane</keyword>
<accession>A0A921HU93</accession>
<dbReference type="InterPro" id="IPR007168">
    <property type="entry name" value="Phageshock_PspC_N"/>
</dbReference>
<dbReference type="Pfam" id="PF04024">
    <property type="entry name" value="PspC"/>
    <property type="match status" value="1"/>
</dbReference>